<evidence type="ECO:0000313" key="2">
    <source>
        <dbReference type="EMBL" id="CAH0037788.1"/>
    </source>
</evidence>
<name>A0A9N9VZW3_9HYPO</name>
<reference evidence="2 3" key="2">
    <citation type="submission" date="2021-10" db="EMBL/GenBank/DDBJ databases">
        <authorList>
            <person name="Piombo E."/>
        </authorList>
    </citation>
    <scope>NUCLEOTIDE SEQUENCE [LARGE SCALE GENOMIC DNA]</scope>
</reference>
<proteinExistence type="predicted"/>
<organism evidence="2 3">
    <name type="scientific">Clonostachys solani</name>
    <dbReference type="NCBI Taxonomy" id="160281"/>
    <lineage>
        <taxon>Eukaryota</taxon>
        <taxon>Fungi</taxon>
        <taxon>Dikarya</taxon>
        <taxon>Ascomycota</taxon>
        <taxon>Pezizomycotina</taxon>
        <taxon>Sordariomycetes</taxon>
        <taxon>Hypocreomycetidae</taxon>
        <taxon>Hypocreales</taxon>
        <taxon>Bionectriaceae</taxon>
        <taxon>Clonostachys</taxon>
    </lineage>
</organism>
<sequence length="68" mass="7066">MYVCRCLFKASASGASQVAMQLKVGVKMSGRSQCRRVRRRRGMPSAGGMDASAVQSTTPDRGGSGGLG</sequence>
<accession>A0A9N9VZW3</accession>
<comment type="caution">
    <text evidence="2">The sequence shown here is derived from an EMBL/GenBank/DDBJ whole genome shotgun (WGS) entry which is preliminary data.</text>
</comment>
<dbReference type="Proteomes" id="UP000775872">
    <property type="component" value="Unassembled WGS sequence"/>
</dbReference>
<reference evidence="3" key="1">
    <citation type="submission" date="2019-06" db="EMBL/GenBank/DDBJ databases">
        <authorList>
            <person name="Broberg M."/>
        </authorList>
    </citation>
    <scope>NUCLEOTIDE SEQUENCE [LARGE SCALE GENOMIC DNA]</scope>
</reference>
<gene>
    <name evidence="2" type="ORF">CSOL1703_00003002</name>
</gene>
<dbReference type="AlphaFoldDB" id="A0A9N9VZW3"/>
<keyword evidence="3" id="KW-1185">Reference proteome</keyword>
<feature type="compositionally biased region" description="Basic residues" evidence="1">
    <location>
        <begin position="33"/>
        <end position="42"/>
    </location>
</feature>
<evidence type="ECO:0000256" key="1">
    <source>
        <dbReference type="SAM" id="MobiDB-lite"/>
    </source>
</evidence>
<protein>
    <submittedName>
        <fullName evidence="2">Uncharacterized protein</fullName>
    </submittedName>
</protein>
<dbReference type="EMBL" id="CABFOC020000002">
    <property type="protein sequence ID" value="CAH0037788.1"/>
    <property type="molecule type" value="Genomic_DNA"/>
</dbReference>
<feature type="region of interest" description="Disordered" evidence="1">
    <location>
        <begin position="31"/>
        <end position="68"/>
    </location>
</feature>
<evidence type="ECO:0000313" key="3">
    <source>
        <dbReference type="Proteomes" id="UP000775872"/>
    </source>
</evidence>